<dbReference type="OrthoDB" id="5651185at2"/>
<evidence type="ECO:0000313" key="2">
    <source>
        <dbReference type="EMBL" id="KTD83018.1"/>
    </source>
</evidence>
<keyword evidence="1" id="KW-0472">Membrane</keyword>
<proteinExistence type="predicted"/>
<name>A0A0W1ANX6_9GAMM</name>
<dbReference type="RefSeq" id="WP_095197569.1">
    <property type="nucleotide sequence ID" value="NZ_CAAAIQ010000017.1"/>
</dbReference>
<gene>
    <name evidence="2" type="ORF">Lwal_0134</name>
</gene>
<dbReference type="STRING" id="66969.Lwal_0134"/>
<accession>A0A0W1ANX6</accession>
<keyword evidence="3" id="KW-1185">Reference proteome</keyword>
<keyword evidence="1" id="KW-0812">Transmembrane</keyword>
<dbReference type="PATRIC" id="fig|66969.6.peg.149"/>
<reference evidence="2 3" key="1">
    <citation type="submission" date="2015-11" db="EMBL/GenBank/DDBJ databases">
        <title>Genomic analysis of 38 Legionella species identifies large and diverse effector repertoires.</title>
        <authorList>
            <person name="Burstein D."/>
            <person name="Amaro F."/>
            <person name="Zusman T."/>
            <person name="Lifshitz Z."/>
            <person name="Cohen O."/>
            <person name="Gilbert J.A."/>
            <person name="Pupko T."/>
            <person name="Shuman H.A."/>
            <person name="Segal G."/>
        </authorList>
    </citation>
    <scope>NUCLEOTIDE SEQUENCE [LARGE SCALE GENOMIC DNA]</scope>
    <source>
        <strain evidence="2 3">ATCC 51914</strain>
    </source>
</reference>
<comment type="caution">
    <text evidence="2">The sequence shown here is derived from an EMBL/GenBank/DDBJ whole genome shotgun (WGS) entry which is preliminary data.</text>
</comment>
<evidence type="ECO:0000313" key="3">
    <source>
        <dbReference type="Proteomes" id="UP000054729"/>
    </source>
</evidence>
<dbReference type="Proteomes" id="UP000054729">
    <property type="component" value="Unassembled WGS sequence"/>
</dbReference>
<sequence length="1047" mass="118494">MMREFETTNGQTQLIIPLRVAPFSHQAMPTITGSLFSQEAGTVLYGNYTMEYLLPAGDKLRLIANHHKKTVQLMLFTHDSDLIQRLPGERYSSLVSNIINRIHHYKLLSDSYKRPLSPEQEEKLKIANHCIQLLSGLLKKERRLQASDFKGHEELRREVIGIINECKKNNRLIAINPVISEGTLSDILYDAHKTAQHYQFNRVYPVSHQDQMDFRKIIKEQDGIAVQPIFVWDSEIHVGHDTKELDNALRVICQHYHLSQANQLINLPSNRFSKLEQFLKKLLRDGQDWIDYLAIDTKPHHKTEIQERSDGVSITKITPYYKLKGLQQKGYDSLNEFMTEIIGKQVDPIEASDPTSAKSMLAHLNNGHWVVLSKEKAILVRQDNKLVQINYFVHDQLFYPLPEGDDLYTLSQISKRHLYLPERASLRLKGFLSRVPTFFSHFFRSMQRFIVHDLKDEFIKHIHAGHVDTSYTENDTSSVNKKEKTKRTSLHLALEENGFLANGQTIEEFIEEQIKKSPYVIARANHPPSPPTYENPLHRVAHVLRHIAGFFIDTSERNPLIGTLAMAAYAYGAGAVLAPNALTSILTKLHLKGLIYGIEPVQKLGHFLNHGKTSEAVAASITLWQSMVAGGNLDKFFINAVSALKEDPAEIAIIASLALSLGYGLTKAIPALQHEMGDFPYTNYAALGGKGGAAIYDTIMHPGDDWLLGSCKWLFKHIISLGKLTIAPFFEWYYYGYRDGFIHGWKKNHSLVKQLGKQFIAACADLLLLIATVPLVEISALFIHVPFMGISNFFQKLLGGLGNLKALGNLFTAIAQRPSSNNYIAEFRMSPLYGFTSPFGHFSDNAFINIGIVSFRILFLPLWQCLKNFILLPLIDVVSMSTRIFLTLINPASRIVLFGLGKALYSVGLVSDLSIGLLCTLAAKLVTVVTNEIDQQAGELKHWLLSSIEIKRSELFHWGFHEEDLSLHTELNDRQYFHDDPRRAELMPHDEKHCLLDNLLSDSSITKSSPYLPPKHFPPLFETNSLLSFTSGLQNDSLQPNISLKLE</sequence>
<dbReference type="EMBL" id="LNZB01000004">
    <property type="protein sequence ID" value="KTD83018.1"/>
    <property type="molecule type" value="Genomic_DNA"/>
</dbReference>
<feature type="transmembrane region" description="Helical" evidence="1">
    <location>
        <begin position="766"/>
        <end position="787"/>
    </location>
</feature>
<dbReference type="AlphaFoldDB" id="A0A0W1ANX6"/>
<evidence type="ECO:0000256" key="1">
    <source>
        <dbReference type="SAM" id="Phobius"/>
    </source>
</evidence>
<protein>
    <submittedName>
        <fullName evidence="2">Membrane protein</fullName>
    </submittedName>
</protein>
<organism evidence="2 3">
    <name type="scientific">Legionella waltersii</name>
    <dbReference type="NCBI Taxonomy" id="66969"/>
    <lineage>
        <taxon>Bacteria</taxon>
        <taxon>Pseudomonadati</taxon>
        <taxon>Pseudomonadota</taxon>
        <taxon>Gammaproteobacteria</taxon>
        <taxon>Legionellales</taxon>
        <taxon>Legionellaceae</taxon>
        <taxon>Legionella</taxon>
    </lineage>
</organism>
<keyword evidence="1" id="KW-1133">Transmembrane helix</keyword>